<gene>
    <name evidence="8" type="ORF">DW016_11430</name>
</gene>
<dbReference type="GO" id="GO:0005886">
    <property type="term" value="C:plasma membrane"/>
    <property type="evidence" value="ECO:0007669"/>
    <property type="project" value="UniProtKB-SubCell"/>
</dbReference>
<reference evidence="8 9" key="1">
    <citation type="submission" date="2018-08" db="EMBL/GenBank/DDBJ databases">
        <title>A genome reference for cultivated species of the human gut microbiota.</title>
        <authorList>
            <person name="Zou Y."/>
            <person name="Xue W."/>
            <person name="Luo G."/>
        </authorList>
    </citation>
    <scope>NUCLEOTIDE SEQUENCE [LARGE SCALE GENOMIC DNA]</scope>
    <source>
        <strain evidence="8 9">AF37-2AT</strain>
    </source>
</reference>
<keyword evidence="9" id="KW-1185">Reference proteome</keyword>
<evidence type="ECO:0000259" key="7">
    <source>
        <dbReference type="Pfam" id="PF03553"/>
    </source>
</evidence>
<feature type="transmembrane region" description="Helical" evidence="6">
    <location>
        <begin position="197"/>
        <end position="216"/>
    </location>
</feature>
<dbReference type="Proteomes" id="UP000261080">
    <property type="component" value="Unassembled WGS sequence"/>
</dbReference>
<comment type="caution">
    <text evidence="8">The sequence shown here is derived from an EMBL/GenBank/DDBJ whole genome shotgun (WGS) entry which is preliminary data.</text>
</comment>
<dbReference type="AlphaFoldDB" id="A0A3E3K0Q2"/>
<evidence type="ECO:0000256" key="4">
    <source>
        <dbReference type="ARBA" id="ARBA00022989"/>
    </source>
</evidence>
<evidence type="ECO:0000256" key="1">
    <source>
        <dbReference type="ARBA" id="ARBA00004651"/>
    </source>
</evidence>
<feature type="transmembrane region" description="Helical" evidence="6">
    <location>
        <begin position="453"/>
        <end position="470"/>
    </location>
</feature>
<proteinExistence type="predicted"/>
<evidence type="ECO:0000256" key="5">
    <source>
        <dbReference type="ARBA" id="ARBA00023136"/>
    </source>
</evidence>
<organism evidence="8 9">
    <name type="scientific">Sellimonas intestinalis</name>
    <dbReference type="NCBI Taxonomy" id="1653434"/>
    <lineage>
        <taxon>Bacteria</taxon>
        <taxon>Bacillati</taxon>
        <taxon>Bacillota</taxon>
        <taxon>Clostridia</taxon>
        <taxon>Lachnospirales</taxon>
        <taxon>Lachnospiraceae</taxon>
        <taxon>Sellimonas</taxon>
    </lineage>
</organism>
<feature type="transmembrane region" description="Helical" evidence="6">
    <location>
        <begin position="287"/>
        <end position="306"/>
    </location>
</feature>
<feature type="transmembrane region" description="Helical" evidence="6">
    <location>
        <begin position="69"/>
        <end position="86"/>
    </location>
</feature>
<feature type="transmembrane region" description="Helical" evidence="6">
    <location>
        <begin position="476"/>
        <end position="496"/>
    </location>
</feature>
<sequence length="517" mass="55674">MIGSVYALIPPVLVIVMVIATKKIILSIFSGIVISALMIENFQLLPALKNIVEEAVGIFYEDGVVNTDNILLILFILGLGMVTAFIEKNGGAAGFARWAQKRVKSAGMAQMMAVILGILIFIDDYFNALTVGEVSRGLTDRYKVSREKLAYLIDSTSAPVCSICPLSSWGAYIIALFAVLLPRTAAPLNQFIHTIPYNFYAIFALSVVGLSAWFNINVGKMKDVASIYRQERAIRHAETMVQKEGEEKASDLVVPIVLLAGISFCMMFLTGLIASGSFDIFRILENASTYLSLLLGCVAACIYCGIRYFKLHGKHPVMVAAEGIRAVAGATSALLFAWVLIDMISALEAGTFLSGLIVKYAVPAVFLPFLLFLLSGVMALATGFSWGVFGIMLPISVQITQSLNMPTEMIYCCLGAVLSGSVFGDHCSPISDTTILSSAGAQCRHVDHVVSQMPYAIFSGGIAALGFLVAGLTESLVLAFAVQILALVLSAILFRISAMRRSNVKKIDTRRRTVPGV</sequence>
<evidence type="ECO:0000313" key="8">
    <source>
        <dbReference type="EMBL" id="RGE86094.1"/>
    </source>
</evidence>
<feature type="transmembrane region" description="Helical" evidence="6">
    <location>
        <begin position="106"/>
        <end position="122"/>
    </location>
</feature>
<feature type="transmembrane region" description="Helical" evidence="6">
    <location>
        <begin position="252"/>
        <end position="275"/>
    </location>
</feature>
<dbReference type="EMBL" id="QVLX01000006">
    <property type="protein sequence ID" value="RGE86094.1"/>
    <property type="molecule type" value="Genomic_DNA"/>
</dbReference>
<feature type="transmembrane region" description="Helical" evidence="6">
    <location>
        <begin position="367"/>
        <end position="395"/>
    </location>
</feature>
<keyword evidence="3 6" id="KW-0812">Transmembrane</keyword>
<dbReference type="PANTHER" id="PTHR43478">
    <property type="entry name" value="NA+/H+ ANTIPORTER-RELATED"/>
    <property type="match status" value="1"/>
</dbReference>
<name>A0A3E3K0Q2_9FIRM</name>
<dbReference type="OrthoDB" id="9762978at2"/>
<keyword evidence="2" id="KW-1003">Cell membrane</keyword>
<dbReference type="RefSeq" id="WP_117493644.1">
    <property type="nucleotide sequence ID" value="NZ_BAABYU010000001.1"/>
</dbReference>
<feature type="domain" description="Na+/H+ antiporter NhaC-like C-terminal" evidence="7">
    <location>
        <begin position="160"/>
        <end position="472"/>
    </location>
</feature>
<evidence type="ECO:0000256" key="6">
    <source>
        <dbReference type="SAM" id="Phobius"/>
    </source>
</evidence>
<evidence type="ECO:0000256" key="2">
    <source>
        <dbReference type="ARBA" id="ARBA00022475"/>
    </source>
</evidence>
<feature type="transmembrane region" description="Helical" evidence="6">
    <location>
        <begin position="12"/>
        <end position="39"/>
    </location>
</feature>
<keyword evidence="4 6" id="KW-1133">Transmembrane helix</keyword>
<feature type="transmembrane region" description="Helical" evidence="6">
    <location>
        <begin position="326"/>
        <end position="347"/>
    </location>
</feature>
<evidence type="ECO:0000256" key="3">
    <source>
        <dbReference type="ARBA" id="ARBA00022692"/>
    </source>
</evidence>
<accession>A0A3E3K0Q2</accession>
<dbReference type="InterPro" id="IPR018461">
    <property type="entry name" value="Na/H_Antiport_NhaC-like_C"/>
</dbReference>
<keyword evidence="5 6" id="KW-0472">Membrane</keyword>
<evidence type="ECO:0000313" key="9">
    <source>
        <dbReference type="Proteomes" id="UP000261080"/>
    </source>
</evidence>
<dbReference type="Pfam" id="PF03553">
    <property type="entry name" value="Na_H_antiporter"/>
    <property type="match status" value="1"/>
</dbReference>
<dbReference type="PANTHER" id="PTHR43478:SF1">
    <property type="entry name" value="NA+_H+ ANTIPORTER NHAC-LIKE C-TERMINAL DOMAIN-CONTAINING PROTEIN"/>
    <property type="match status" value="1"/>
</dbReference>
<comment type="subcellular location">
    <subcellularLocation>
        <location evidence="1">Cell membrane</location>
        <topology evidence="1">Multi-pass membrane protein</topology>
    </subcellularLocation>
</comment>
<protein>
    <submittedName>
        <fullName evidence="8">Na+/H+ antiporter NhaC family protein</fullName>
    </submittedName>
</protein>